<proteinExistence type="predicted"/>
<dbReference type="RefSeq" id="WP_040850466.1">
    <property type="nucleotide sequence ID" value="NZ_CP016537.2"/>
</dbReference>
<evidence type="ECO:0000259" key="2">
    <source>
        <dbReference type="PROSITE" id="PS50801"/>
    </source>
</evidence>
<dbReference type="Pfam" id="PF01740">
    <property type="entry name" value="STAS"/>
    <property type="match status" value="1"/>
</dbReference>
<dbReference type="CDD" id="cd07041">
    <property type="entry name" value="STAS_RsbR_RsbS_like"/>
    <property type="match status" value="1"/>
</dbReference>
<reference evidence="4" key="1">
    <citation type="submission" date="2016-07" db="EMBL/GenBank/DDBJ databases">
        <authorList>
            <person name="See-Too W.S."/>
        </authorList>
    </citation>
    <scope>NUCLEOTIDE SEQUENCE [LARGE SCALE GENOMIC DNA]</scope>
    <source>
        <strain evidence="4">DSM 24743</strain>
    </source>
</reference>
<dbReference type="PANTHER" id="PTHR33745:SF3">
    <property type="entry name" value="RSBT CO-ANTAGONIST PROTEIN RSBRC"/>
    <property type="match status" value="1"/>
</dbReference>
<dbReference type="PANTHER" id="PTHR33745">
    <property type="entry name" value="RSBT ANTAGONIST PROTEIN RSBS-RELATED"/>
    <property type="match status" value="1"/>
</dbReference>
<keyword evidence="4" id="KW-1185">Reference proteome</keyword>
<dbReference type="SUPFAM" id="SSF52091">
    <property type="entry name" value="SpoIIaa-like"/>
    <property type="match status" value="1"/>
</dbReference>
<dbReference type="AlphaFoldDB" id="A0A1C7DUK2"/>
<evidence type="ECO:0000256" key="1">
    <source>
        <dbReference type="ARBA" id="ARBA00022553"/>
    </source>
</evidence>
<dbReference type="Gene3D" id="3.30.750.24">
    <property type="entry name" value="STAS domain"/>
    <property type="match status" value="1"/>
</dbReference>
<reference evidence="4" key="2">
    <citation type="submission" date="2016-10" db="EMBL/GenBank/DDBJ databases">
        <authorList>
            <person name="See-Too W.S."/>
        </authorList>
    </citation>
    <scope>NUCLEOTIDE SEQUENCE [LARGE SCALE GENOMIC DNA]</scope>
    <source>
        <strain evidence="4">DSM 24743</strain>
    </source>
</reference>
<organism evidence="3 4">
    <name type="scientific">Planococcus halocryophilus</name>
    <dbReference type="NCBI Taxonomy" id="1215089"/>
    <lineage>
        <taxon>Bacteria</taxon>
        <taxon>Bacillati</taxon>
        <taxon>Bacillota</taxon>
        <taxon>Bacilli</taxon>
        <taxon>Bacillales</taxon>
        <taxon>Caryophanaceae</taxon>
        <taxon>Planococcus</taxon>
    </lineage>
</organism>
<keyword evidence="1" id="KW-0597">Phosphoprotein</keyword>
<sequence>MTEALQSSEEIKTYFLQNQIAFEETLLEEAVTVKDKINEILAVGNIDLVTNAHKVVRYIIDGQEEDLKFFAKQEGIAWATHSIELSFKLEWIQAIRRTLWTFLQQYDQAAPSEVAFDFFAMEKDINTRVDTFLNTFFISYSTYKDSLILAHRQLVESLSVPIIPISTSVSILPLIGSVDSFRAEIIEEKVLTEVSISRIQTLILDLSGIVELEPEVIHHIMKIINGSAMMGCQSIITGLRAEVVRKMVSLGLLFAPKTKTLGTLQQALKEYLAI</sequence>
<dbReference type="KEGG" id="phc:BBI08_16090"/>
<name>A0A1C7DUK2_9BACL</name>
<gene>
    <name evidence="3" type="ORF">BBI08_16090</name>
</gene>
<dbReference type="OrthoDB" id="2379721at2"/>
<protein>
    <submittedName>
        <fullName evidence="3">Anti-anti-sigma factor</fullName>
    </submittedName>
</protein>
<evidence type="ECO:0000313" key="4">
    <source>
        <dbReference type="Proteomes" id="UP000092687"/>
    </source>
</evidence>
<dbReference type="InterPro" id="IPR036513">
    <property type="entry name" value="STAS_dom_sf"/>
</dbReference>
<dbReference type="STRING" id="1215089.BBI08_16090"/>
<accession>A0A1C7DUK2</accession>
<evidence type="ECO:0000313" key="3">
    <source>
        <dbReference type="EMBL" id="ANU15279.1"/>
    </source>
</evidence>
<dbReference type="InterPro" id="IPR002645">
    <property type="entry name" value="STAS_dom"/>
</dbReference>
<dbReference type="InterPro" id="IPR051932">
    <property type="entry name" value="Bact_StressResp_Reg"/>
</dbReference>
<dbReference type="EMBL" id="CP016537">
    <property type="protein sequence ID" value="ANU15279.1"/>
    <property type="molecule type" value="Genomic_DNA"/>
</dbReference>
<dbReference type="PROSITE" id="PS50801">
    <property type="entry name" value="STAS"/>
    <property type="match status" value="1"/>
</dbReference>
<feature type="domain" description="STAS" evidence="2">
    <location>
        <begin position="159"/>
        <end position="271"/>
    </location>
</feature>
<dbReference type="Proteomes" id="UP000092687">
    <property type="component" value="Chromosome"/>
</dbReference>